<sequence>MGGYRQKWERYSKLKKKYRVQSKSNYSSFKVEQEKIQKLTFCPITYILQIDNKNCLIKSQIQHLNIKRLAIQKPYMKKIVLLTCQIGTALKTLFNQNHYIHQKPTIEDLLLYVKEQQNGRIFPLINEFSQFIYSSIVVKQFFKSQYTWIGILGYYQYNQSTFILIRKYCSYSRFLGCNRGLTQRRPQLATEVSKGKDNLFSLLQIIVDYQLSSFENLDKFQEQGRITKTQGLQQSLNSSLHFRKL</sequence>
<proteinExistence type="predicted"/>
<evidence type="ECO:0000313" key="1">
    <source>
        <dbReference type="EMBL" id="CAD8184279.1"/>
    </source>
</evidence>
<dbReference type="Proteomes" id="UP000689195">
    <property type="component" value="Unassembled WGS sequence"/>
</dbReference>
<reference evidence="1" key="1">
    <citation type="submission" date="2021-01" db="EMBL/GenBank/DDBJ databases">
        <authorList>
            <consortium name="Genoscope - CEA"/>
            <person name="William W."/>
        </authorList>
    </citation>
    <scope>NUCLEOTIDE SEQUENCE</scope>
</reference>
<name>A0A8S1W8S2_9CILI</name>
<comment type="caution">
    <text evidence="1">The sequence shown here is derived from an EMBL/GenBank/DDBJ whole genome shotgun (WGS) entry which is preliminary data.</text>
</comment>
<dbReference type="EMBL" id="CAJJDO010000082">
    <property type="protein sequence ID" value="CAD8184279.1"/>
    <property type="molecule type" value="Genomic_DNA"/>
</dbReference>
<keyword evidence="2" id="KW-1185">Reference proteome</keyword>
<protein>
    <submittedName>
        <fullName evidence="1">Uncharacterized protein</fullName>
    </submittedName>
</protein>
<dbReference type="AlphaFoldDB" id="A0A8S1W8S2"/>
<accession>A0A8S1W8S2</accession>
<organism evidence="1 2">
    <name type="scientific">Paramecium pentaurelia</name>
    <dbReference type="NCBI Taxonomy" id="43138"/>
    <lineage>
        <taxon>Eukaryota</taxon>
        <taxon>Sar</taxon>
        <taxon>Alveolata</taxon>
        <taxon>Ciliophora</taxon>
        <taxon>Intramacronucleata</taxon>
        <taxon>Oligohymenophorea</taxon>
        <taxon>Peniculida</taxon>
        <taxon>Parameciidae</taxon>
        <taxon>Paramecium</taxon>
    </lineage>
</organism>
<evidence type="ECO:0000313" key="2">
    <source>
        <dbReference type="Proteomes" id="UP000689195"/>
    </source>
</evidence>
<gene>
    <name evidence="1" type="ORF">PPENT_87.1.T0820235</name>
</gene>